<comment type="caution">
    <text evidence="3">The sequence shown here is derived from an EMBL/GenBank/DDBJ whole genome shotgun (WGS) entry which is preliminary data.</text>
</comment>
<gene>
    <name evidence="3" type="ORF">BYL167_LOCUS35081</name>
</gene>
<organism evidence="3 4">
    <name type="scientific">Rotaria magnacalcarata</name>
    <dbReference type="NCBI Taxonomy" id="392030"/>
    <lineage>
        <taxon>Eukaryota</taxon>
        <taxon>Metazoa</taxon>
        <taxon>Spiralia</taxon>
        <taxon>Gnathifera</taxon>
        <taxon>Rotifera</taxon>
        <taxon>Eurotatoria</taxon>
        <taxon>Bdelloidea</taxon>
        <taxon>Philodinida</taxon>
        <taxon>Philodinidae</taxon>
        <taxon>Rotaria</taxon>
    </lineage>
</organism>
<reference evidence="3" key="1">
    <citation type="submission" date="2021-02" db="EMBL/GenBank/DDBJ databases">
        <authorList>
            <person name="Nowell W R."/>
        </authorList>
    </citation>
    <scope>NUCLEOTIDE SEQUENCE</scope>
</reference>
<keyword evidence="1" id="KW-0863">Zinc-finger</keyword>
<dbReference type="EMBL" id="CAJOBH010072843">
    <property type="protein sequence ID" value="CAF4480086.1"/>
    <property type="molecule type" value="Genomic_DNA"/>
</dbReference>
<evidence type="ECO:0000313" key="4">
    <source>
        <dbReference type="Proteomes" id="UP000681967"/>
    </source>
</evidence>
<evidence type="ECO:0000256" key="1">
    <source>
        <dbReference type="PROSITE-ProRule" id="PRU00024"/>
    </source>
</evidence>
<feature type="non-terminal residue" evidence="3">
    <location>
        <position position="65"/>
    </location>
</feature>
<accession>A0A8S2X866</accession>
<dbReference type="AlphaFoldDB" id="A0A8S2X866"/>
<feature type="domain" description="B box-type" evidence="2">
    <location>
        <begin position="14"/>
        <end position="55"/>
    </location>
</feature>
<dbReference type="PROSITE" id="PS50119">
    <property type="entry name" value="ZF_BBOX"/>
    <property type="match status" value="1"/>
</dbReference>
<keyword evidence="1" id="KW-0862">Zinc</keyword>
<sequence>MQIHKQVSIEEAIPDIIFCDKHSKKPLEYWCYTCEKVICVDCLLINHNNHEYSSKDDVAKELETK</sequence>
<protein>
    <recommendedName>
        <fullName evidence="2">B box-type domain-containing protein</fullName>
    </recommendedName>
</protein>
<dbReference type="SUPFAM" id="SSF57845">
    <property type="entry name" value="B-box zinc-binding domain"/>
    <property type="match status" value="1"/>
</dbReference>
<keyword evidence="1" id="KW-0479">Metal-binding</keyword>
<evidence type="ECO:0000259" key="2">
    <source>
        <dbReference type="PROSITE" id="PS50119"/>
    </source>
</evidence>
<dbReference type="InterPro" id="IPR000315">
    <property type="entry name" value="Znf_B-box"/>
</dbReference>
<dbReference type="Gene3D" id="3.30.160.60">
    <property type="entry name" value="Classic Zinc Finger"/>
    <property type="match status" value="1"/>
</dbReference>
<name>A0A8S2X866_9BILA</name>
<dbReference type="GO" id="GO:0008270">
    <property type="term" value="F:zinc ion binding"/>
    <property type="evidence" value="ECO:0007669"/>
    <property type="project" value="UniProtKB-KW"/>
</dbReference>
<proteinExistence type="predicted"/>
<dbReference type="Pfam" id="PF00643">
    <property type="entry name" value="zf-B_box"/>
    <property type="match status" value="1"/>
</dbReference>
<evidence type="ECO:0000313" key="3">
    <source>
        <dbReference type="EMBL" id="CAF4480086.1"/>
    </source>
</evidence>
<dbReference type="Proteomes" id="UP000681967">
    <property type="component" value="Unassembled WGS sequence"/>
</dbReference>